<feature type="transmembrane region" description="Helical" evidence="8">
    <location>
        <begin position="36"/>
        <end position="56"/>
    </location>
</feature>
<dbReference type="Proteomes" id="UP000198828">
    <property type="component" value="Unassembled WGS sequence"/>
</dbReference>
<dbReference type="AlphaFoldDB" id="A0A1H2R3I7"/>
<name>A0A1H2R3I7_9FIRM</name>
<keyword evidence="5" id="KW-0862">Zinc</keyword>
<evidence type="ECO:0000256" key="1">
    <source>
        <dbReference type="ARBA" id="ARBA00004651"/>
    </source>
</evidence>
<organism evidence="9 10">
    <name type="scientific">Tepidimicrobium xylanilyticum</name>
    <dbReference type="NCBI Taxonomy" id="1123352"/>
    <lineage>
        <taxon>Bacteria</taxon>
        <taxon>Bacillati</taxon>
        <taxon>Bacillota</taxon>
        <taxon>Tissierellia</taxon>
        <taxon>Tissierellales</taxon>
        <taxon>Tepidimicrobiaceae</taxon>
        <taxon>Tepidimicrobium</taxon>
    </lineage>
</organism>
<evidence type="ECO:0000313" key="10">
    <source>
        <dbReference type="Proteomes" id="UP000198828"/>
    </source>
</evidence>
<comment type="subcellular location">
    <subcellularLocation>
        <location evidence="1">Cell membrane</location>
        <topology evidence="1">Multi-pass membrane protein</topology>
    </subcellularLocation>
</comment>
<dbReference type="Pfam" id="PF02535">
    <property type="entry name" value="Zip"/>
    <property type="match status" value="1"/>
</dbReference>
<feature type="transmembrane region" description="Helical" evidence="8">
    <location>
        <begin position="62"/>
        <end position="82"/>
    </location>
</feature>
<keyword evidence="4 8" id="KW-0812">Transmembrane</keyword>
<dbReference type="RefSeq" id="WP_093750087.1">
    <property type="nucleotide sequence ID" value="NZ_BSYN01000001.1"/>
</dbReference>
<evidence type="ECO:0000256" key="3">
    <source>
        <dbReference type="ARBA" id="ARBA00022475"/>
    </source>
</evidence>
<dbReference type="InterPro" id="IPR003689">
    <property type="entry name" value="ZIP"/>
</dbReference>
<comment type="similarity">
    <text evidence="2">Belongs to the ZIP transporter (TC 2.A.5) family.</text>
</comment>
<keyword evidence="10" id="KW-1185">Reference proteome</keyword>
<dbReference type="PANTHER" id="PTHR11040">
    <property type="entry name" value="ZINC/IRON TRANSPORTER"/>
    <property type="match status" value="1"/>
</dbReference>
<dbReference type="OrthoDB" id="9787346at2"/>
<protein>
    <submittedName>
        <fullName evidence="9">Zinc transporter, ZIP family</fullName>
    </submittedName>
</protein>
<feature type="transmembrane region" description="Helical" evidence="8">
    <location>
        <begin position="159"/>
        <end position="180"/>
    </location>
</feature>
<sequence>MLDLWIITAYGFFVGVIGTGLGGLASLFIWNTDRVLSFLLGLTGGFMLFIVTFHLLPESFILGGYYPSIIGIVCGILLVIYVESNISLKSDNPFFKSSLLLGISIAVHNFPEGLALGSSFLVQSDLGPLLSLAMLLHNIPEGLAMALPLKVGKKSPLRIVLYTLLIGIPTGIGAFLGAYIGMISNMFISLCLAFAGGTMLYIITDEIIPNAKTLHTGRASSIGMVLGFIIGILLYY</sequence>
<keyword evidence="6 8" id="KW-1133">Transmembrane helix</keyword>
<evidence type="ECO:0000313" key="9">
    <source>
        <dbReference type="EMBL" id="SDW13905.1"/>
    </source>
</evidence>
<evidence type="ECO:0000256" key="5">
    <source>
        <dbReference type="ARBA" id="ARBA00022833"/>
    </source>
</evidence>
<gene>
    <name evidence="9" type="ORF">SAMN05660923_00280</name>
</gene>
<evidence type="ECO:0000256" key="8">
    <source>
        <dbReference type="SAM" id="Phobius"/>
    </source>
</evidence>
<feature type="transmembrane region" description="Helical" evidence="8">
    <location>
        <begin position="216"/>
        <end position="235"/>
    </location>
</feature>
<keyword evidence="7 8" id="KW-0472">Membrane</keyword>
<dbReference type="GO" id="GO:0005385">
    <property type="term" value="F:zinc ion transmembrane transporter activity"/>
    <property type="evidence" value="ECO:0007669"/>
    <property type="project" value="TreeGrafter"/>
</dbReference>
<dbReference type="PANTHER" id="PTHR11040:SF211">
    <property type="entry name" value="ZINC TRANSPORTER ZIP11"/>
    <property type="match status" value="1"/>
</dbReference>
<evidence type="ECO:0000256" key="7">
    <source>
        <dbReference type="ARBA" id="ARBA00023136"/>
    </source>
</evidence>
<reference evidence="9 10" key="1">
    <citation type="submission" date="2016-10" db="EMBL/GenBank/DDBJ databases">
        <authorList>
            <person name="de Groot N.N."/>
        </authorList>
    </citation>
    <scope>NUCLEOTIDE SEQUENCE [LARGE SCALE GENOMIC DNA]</scope>
    <source>
        <strain evidence="9 10">DSM 23310</strain>
    </source>
</reference>
<keyword evidence="3" id="KW-1003">Cell membrane</keyword>
<accession>A0A1H2R3I7</accession>
<evidence type="ECO:0000256" key="2">
    <source>
        <dbReference type="ARBA" id="ARBA00006939"/>
    </source>
</evidence>
<evidence type="ECO:0000256" key="4">
    <source>
        <dbReference type="ARBA" id="ARBA00022692"/>
    </source>
</evidence>
<dbReference type="GO" id="GO:0005886">
    <property type="term" value="C:plasma membrane"/>
    <property type="evidence" value="ECO:0007669"/>
    <property type="project" value="UniProtKB-SubCell"/>
</dbReference>
<feature type="transmembrane region" description="Helical" evidence="8">
    <location>
        <begin position="186"/>
        <end position="204"/>
    </location>
</feature>
<dbReference type="EMBL" id="FNNG01000001">
    <property type="protein sequence ID" value="SDW13905.1"/>
    <property type="molecule type" value="Genomic_DNA"/>
</dbReference>
<proteinExistence type="inferred from homology"/>
<evidence type="ECO:0000256" key="6">
    <source>
        <dbReference type="ARBA" id="ARBA00022989"/>
    </source>
</evidence>
<feature type="transmembrane region" description="Helical" evidence="8">
    <location>
        <begin position="6"/>
        <end position="29"/>
    </location>
</feature>